<dbReference type="Gene3D" id="1.10.1670.10">
    <property type="entry name" value="Helix-hairpin-Helix base-excision DNA repair enzymes (C-terminal)"/>
    <property type="match status" value="1"/>
</dbReference>
<dbReference type="InterPro" id="IPR023170">
    <property type="entry name" value="HhH_base_excis_C"/>
</dbReference>
<evidence type="ECO:0000259" key="15">
    <source>
        <dbReference type="SMART" id="SM00478"/>
    </source>
</evidence>
<keyword evidence="17" id="KW-1185">Reference proteome</keyword>
<organism evidence="16 17">
    <name type="scientific">Dongia rigui</name>
    <dbReference type="NCBI Taxonomy" id="940149"/>
    <lineage>
        <taxon>Bacteria</taxon>
        <taxon>Pseudomonadati</taxon>
        <taxon>Pseudomonadota</taxon>
        <taxon>Alphaproteobacteria</taxon>
        <taxon>Rhodospirillales</taxon>
        <taxon>Dongiaceae</taxon>
        <taxon>Dongia</taxon>
    </lineage>
</organism>
<accession>A0ABU5DVH0</accession>
<dbReference type="InterPro" id="IPR015797">
    <property type="entry name" value="NUDIX_hydrolase-like_dom_sf"/>
</dbReference>
<dbReference type="InterPro" id="IPR004035">
    <property type="entry name" value="Endouclease-III_FeS-bd_BS"/>
</dbReference>
<dbReference type="InterPro" id="IPR044298">
    <property type="entry name" value="MIG/MutY"/>
</dbReference>
<feature type="domain" description="HhH-GPD" evidence="15">
    <location>
        <begin position="53"/>
        <end position="202"/>
    </location>
</feature>
<evidence type="ECO:0000256" key="4">
    <source>
        <dbReference type="ARBA" id="ARBA00012045"/>
    </source>
</evidence>
<dbReference type="NCBIfam" id="TIGR01084">
    <property type="entry name" value="mutY"/>
    <property type="match status" value="1"/>
</dbReference>
<dbReference type="PROSITE" id="PS00764">
    <property type="entry name" value="ENDONUCLEASE_III_1"/>
    <property type="match status" value="1"/>
</dbReference>
<evidence type="ECO:0000256" key="5">
    <source>
        <dbReference type="ARBA" id="ARBA00022023"/>
    </source>
</evidence>
<comment type="cofactor">
    <cofactor evidence="14">
        <name>[4Fe-4S] cluster</name>
        <dbReference type="ChEBI" id="CHEBI:49883"/>
    </cofactor>
    <text evidence="14">Binds 1 [4Fe-4S] cluster.</text>
</comment>
<dbReference type="Pfam" id="PF14815">
    <property type="entry name" value="NUDIX_4"/>
    <property type="match status" value="1"/>
</dbReference>
<dbReference type="EMBL" id="JAXCLX010000001">
    <property type="protein sequence ID" value="MDY0871316.1"/>
    <property type="molecule type" value="Genomic_DNA"/>
</dbReference>
<name>A0ABU5DVH0_9PROT</name>
<evidence type="ECO:0000313" key="17">
    <source>
        <dbReference type="Proteomes" id="UP001271769"/>
    </source>
</evidence>
<evidence type="ECO:0000256" key="3">
    <source>
        <dbReference type="ARBA" id="ARBA00008343"/>
    </source>
</evidence>
<dbReference type="Gene3D" id="1.10.340.30">
    <property type="entry name" value="Hypothetical protein, domain 2"/>
    <property type="match status" value="1"/>
</dbReference>
<keyword evidence="6" id="KW-0004">4Fe-4S</keyword>
<evidence type="ECO:0000256" key="7">
    <source>
        <dbReference type="ARBA" id="ARBA00022723"/>
    </source>
</evidence>
<dbReference type="PANTHER" id="PTHR42944">
    <property type="entry name" value="ADENINE DNA GLYCOSYLASE"/>
    <property type="match status" value="1"/>
</dbReference>
<dbReference type="InterPro" id="IPR003265">
    <property type="entry name" value="HhH-GPD_domain"/>
</dbReference>
<evidence type="ECO:0000256" key="1">
    <source>
        <dbReference type="ARBA" id="ARBA00000843"/>
    </source>
</evidence>
<dbReference type="SUPFAM" id="SSF55811">
    <property type="entry name" value="Nudix"/>
    <property type="match status" value="1"/>
</dbReference>
<dbReference type="EC" id="3.2.2.31" evidence="4 14"/>
<evidence type="ECO:0000256" key="2">
    <source>
        <dbReference type="ARBA" id="ARBA00002933"/>
    </source>
</evidence>
<evidence type="ECO:0000256" key="6">
    <source>
        <dbReference type="ARBA" id="ARBA00022485"/>
    </source>
</evidence>
<keyword evidence="10 14" id="KW-0408">Iron</keyword>
<evidence type="ECO:0000256" key="10">
    <source>
        <dbReference type="ARBA" id="ARBA00023004"/>
    </source>
</evidence>
<dbReference type="InterPro" id="IPR011257">
    <property type="entry name" value="DNA_glycosylase"/>
</dbReference>
<dbReference type="Gene3D" id="3.90.79.10">
    <property type="entry name" value="Nucleoside Triphosphate Pyrophosphohydrolase"/>
    <property type="match status" value="1"/>
</dbReference>
<keyword evidence="8 14" id="KW-0227">DNA damage</keyword>
<dbReference type="Pfam" id="PF00633">
    <property type="entry name" value="HHH"/>
    <property type="match status" value="1"/>
</dbReference>
<dbReference type="RefSeq" id="WP_320499747.1">
    <property type="nucleotide sequence ID" value="NZ_JAXCLX010000001.1"/>
</dbReference>
<dbReference type="InterPro" id="IPR000445">
    <property type="entry name" value="HhH_motif"/>
</dbReference>
<protein>
    <recommendedName>
        <fullName evidence="5 14">Adenine DNA glycosylase</fullName>
        <ecNumber evidence="4 14">3.2.2.31</ecNumber>
    </recommendedName>
</protein>
<evidence type="ECO:0000256" key="12">
    <source>
        <dbReference type="ARBA" id="ARBA00023204"/>
    </source>
</evidence>
<reference evidence="16 17" key="1">
    <citation type="journal article" date="2013" name="Antonie Van Leeuwenhoek">
        <title>Dongia rigui sp. nov., isolated from freshwater of a large wetland in Korea.</title>
        <authorList>
            <person name="Baik K.S."/>
            <person name="Hwang Y.M."/>
            <person name="Choi J.S."/>
            <person name="Kwon J."/>
            <person name="Seong C.N."/>
        </authorList>
    </citation>
    <scope>NUCLEOTIDE SEQUENCE [LARGE SCALE GENOMIC DNA]</scope>
    <source>
        <strain evidence="16 17">04SU4-P</strain>
    </source>
</reference>
<comment type="catalytic activity">
    <reaction evidence="1 14">
        <text>Hydrolyzes free adenine bases from 7,8-dihydro-8-oxoguanine:adenine mismatched double-stranded DNA, leaving an apurinic site.</text>
        <dbReference type="EC" id="3.2.2.31"/>
    </reaction>
</comment>
<evidence type="ECO:0000256" key="11">
    <source>
        <dbReference type="ARBA" id="ARBA00023014"/>
    </source>
</evidence>
<evidence type="ECO:0000256" key="13">
    <source>
        <dbReference type="ARBA" id="ARBA00023295"/>
    </source>
</evidence>
<keyword evidence="13 14" id="KW-0326">Glycosidase</keyword>
<comment type="caution">
    <text evidence="16">The sequence shown here is derived from an EMBL/GenBank/DDBJ whole genome shotgun (WGS) entry which is preliminary data.</text>
</comment>
<dbReference type="CDD" id="cd00056">
    <property type="entry name" value="ENDO3c"/>
    <property type="match status" value="1"/>
</dbReference>
<keyword evidence="12" id="KW-0234">DNA repair</keyword>
<evidence type="ECO:0000313" key="16">
    <source>
        <dbReference type="EMBL" id="MDY0871316.1"/>
    </source>
</evidence>
<evidence type="ECO:0000256" key="9">
    <source>
        <dbReference type="ARBA" id="ARBA00022801"/>
    </source>
</evidence>
<dbReference type="Proteomes" id="UP001271769">
    <property type="component" value="Unassembled WGS sequence"/>
</dbReference>
<dbReference type="SUPFAM" id="SSF48150">
    <property type="entry name" value="DNA-glycosylase"/>
    <property type="match status" value="1"/>
</dbReference>
<sequence length="360" mass="39724">MTSKSGSRRQPTAISSPAERLLAWYDRHRRHLPWRSAPGEAADPYHVWLSEIMLQQTTVVTVGPYYTDFLTRWPRIEDLAAAPLDDVLTAWAGLGYYARARNLKKCAEVLVADHGGRFPDTEAGLLDLPGIGPYTAAAISAIAFDRKATILDGNVERVMARLHRVETPLPKAKEELRALAARYTPDLRPGDYAQAIMDLGATICTPTKPKCFLCPWREDCAAHAAGDMEVYPKKSPKAARPQRFGFCFVMIDKDGRIALEKRPEKGLLGGMVQVPTSDWLGAPLDVTDATSLAPVKGKWRQLDGSVIHVFTHFALHLTVFAATCVKADPRYQWVSVDQLGTVALPSVMRKVVEHGLGKLS</sequence>
<evidence type="ECO:0000256" key="14">
    <source>
        <dbReference type="RuleBase" id="RU365096"/>
    </source>
</evidence>
<proteinExistence type="inferred from homology"/>
<dbReference type="InterPro" id="IPR004036">
    <property type="entry name" value="Endonuclease-III-like_CS2"/>
</dbReference>
<keyword evidence="11" id="KW-0411">Iron-sulfur</keyword>
<keyword evidence="7" id="KW-0479">Metal-binding</keyword>
<dbReference type="PROSITE" id="PS01155">
    <property type="entry name" value="ENDONUCLEASE_III_2"/>
    <property type="match status" value="1"/>
</dbReference>
<keyword evidence="9" id="KW-0378">Hydrolase</keyword>
<evidence type="ECO:0000256" key="8">
    <source>
        <dbReference type="ARBA" id="ARBA00022763"/>
    </source>
</evidence>
<dbReference type="PANTHER" id="PTHR42944:SF1">
    <property type="entry name" value="ADENINE DNA GLYCOSYLASE"/>
    <property type="match status" value="1"/>
</dbReference>
<comment type="function">
    <text evidence="2">Adenine glycosylase active on G-A mispairs. MutY also corrects error-prone DNA synthesis past GO lesions which are due to the oxidatively damaged form of guanine: 7,8-dihydro-8-oxoguanine (8-oxo-dGTP).</text>
</comment>
<dbReference type="CDD" id="cd03431">
    <property type="entry name" value="NUDIX_DNA_Glycosylase_C-MutY"/>
    <property type="match status" value="1"/>
</dbReference>
<dbReference type="Pfam" id="PF00730">
    <property type="entry name" value="HhH-GPD"/>
    <property type="match status" value="1"/>
</dbReference>
<dbReference type="SMART" id="SM00478">
    <property type="entry name" value="ENDO3c"/>
    <property type="match status" value="1"/>
</dbReference>
<dbReference type="InterPro" id="IPR005760">
    <property type="entry name" value="A/G_AdeGlyc_MutY"/>
</dbReference>
<gene>
    <name evidence="16" type="primary">mutY</name>
    <name evidence="16" type="ORF">SMD31_05265</name>
</gene>
<comment type="similarity">
    <text evidence="3 14">Belongs to the Nth/MutY family.</text>
</comment>
<dbReference type="InterPro" id="IPR029119">
    <property type="entry name" value="MutY_C"/>
</dbReference>